<dbReference type="AlphaFoldDB" id="A0A3B0UN08"/>
<dbReference type="GO" id="GO:0030170">
    <property type="term" value="F:pyridoxal phosphate binding"/>
    <property type="evidence" value="ECO:0007669"/>
    <property type="project" value="InterPro"/>
</dbReference>
<protein>
    <submittedName>
        <fullName evidence="5">2-amino-3-ketobutyrate coenzyme A ligase</fullName>
        <ecNumber evidence="5">2.3.1.29</ecNumber>
    </submittedName>
</protein>
<dbReference type="InterPro" id="IPR004839">
    <property type="entry name" value="Aminotransferase_I/II_large"/>
</dbReference>
<dbReference type="PANTHER" id="PTHR13693:SF100">
    <property type="entry name" value="8-AMINO-7-OXONONANOATE SYNTHASE"/>
    <property type="match status" value="1"/>
</dbReference>
<keyword evidence="5" id="KW-0012">Acyltransferase</keyword>
<dbReference type="Gene3D" id="3.40.640.10">
    <property type="entry name" value="Type I PLP-dependent aspartate aminotransferase-like (Major domain)"/>
    <property type="match status" value="1"/>
</dbReference>
<dbReference type="EC" id="2.3.1.29" evidence="5"/>
<dbReference type="PANTHER" id="PTHR13693">
    <property type="entry name" value="CLASS II AMINOTRANSFERASE/8-AMINO-7-OXONONANOATE SYNTHASE"/>
    <property type="match status" value="1"/>
</dbReference>
<dbReference type="EMBL" id="UOET01000160">
    <property type="protein sequence ID" value="VAW27802.1"/>
    <property type="molecule type" value="Genomic_DNA"/>
</dbReference>
<dbReference type="InterPro" id="IPR015424">
    <property type="entry name" value="PyrdxlP-dep_Trfase"/>
</dbReference>
<keyword evidence="3" id="KW-0663">Pyridoxal phosphate</keyword>
<dbReference type="GO" id="GO:0009102">
    <property type="term" value="P:biotin biosynthetic process"/>
    <property type="evidence" value="ECO:0007669"/>
    <property type="project" value="TreeGrafter"/>
</dbReference>
<proteinExistence type="predicted"/>
<evidence type="ECO:0000259" key="4">
    <source>
        <dbReference type="Pfam" id="PF00155"/>
    </source>
</evidence>
<sequence>MGKSLLEKAYQVIDETKKIGIGHLSTHSIQNGLKKAINIHGEKVIPFSLSDYLMLMHDERIIAGAIASIKENGFNLSISREFLHLDKTDEAEEILAKVFHNPVVLYPKTTLAHVGALPLLIDRKDAVILDHHVHATIQMASDMVRARGTHIEVIRHNNLEQLEQRIIELRKTHKKIWYLADGVYSMYGDVFPAKEIEALLNKYEEFYVYVDDAHGISWAGPNGSGYVLSQIRQHPKMILAVSFGKGFGVGGGAIVCPDDYIKKLLVYLSGPLMFTGPLESTTLGGLIASSKIHLSPEIVVLQDRLKALIDYFYTRCDELGLPLVSKARTPTAYFPMGKPENIYISGKIFFDEGFSVTAGLYPAVPVKNAGLRVQITLYQDESDVEMLLQIMKKVYDLFKKEQNFSIEETLKHFKG</sequence>
<evidence type="ECO:0000256" key="2">
    <source>
        <dbReference type="ARBA" id="ARBA00022679"/>
    </source>
</evidence>
<dbReference type="GO" id="GO:0008890">
    <property type="term" value="F:glycine C-acetyltransferase activity"/>
    <property type="evidence" value="ECO:0007669"/>
    <property type="project" value="UniProtKB-EC"/>
</dbReference>
<keyword evidence="2 5" id="KW-0808">Transferase</keyword>
<name>A0A3B0UN08_9ZZZZ</name>
<dbReference type="GO" id="GO:0008710">
    <property type="term" value="F:8-amino-7-oxononanoate synthase activity"/>
    <property type="evidence" value="ECO:0007669"/>
    <property type="project" value="TreeGrafter"/>
</dbReference>
<evidence type="ECO:0000313" key="5">
    <source>
        <dbReference type="EMBL" id="VAW27802.1"/>
    </source>
</evidence>
<evidence type="ECO:0000256" key="3">
    <source>
        <dbReference type="ARBA" id="ARBA00022898"/>
    </source>
</evidence>
<dbReference type="Gene3D" id="3.90.1150.10">
    <property type="entry name" value="Aspartate Aminotransferase, domain 1"/>
    <property type="match status" value="1"/>
</dbReference>
<gene>
    <name evidence="5" type="ORF">MNBD_BACTEROID07-2088</name>
</gene>
<dbReference type="SUPFAM" id="SSF53383">
    <property type="entry name" value="PLP-dependent transferases"/>
    <property type="match status" value="1"/>
</dbReference>
<dbReference type="InterPro" id="IPR015421">
    <property type="entry name" value="PyrdxlP-dep_Trfase_major"/>
</dbReference>
<feature type="domain" description="Aminotransferase class I/classII large" evidence="4">
    <location>
        <begin position="44"/>
        <end position="376"/>
    </location>
</feature>
<accession>A0A3B0UN08</accession>
<dbReference type="InterPro" id="IPR015422">
    <property type="entry name" value="PyrdxlP-dep_Trfase_small"/>
</dbReference>
<keyword evidence="5" id="KW-0436">Ligase</keyword>
<dbReference type="InterPro" id="IPR050087">
    <property type="entry name" value="AON_synthase_class-II"/>
</dbReference>
<reference evidence="5" key="1">
    <citation type="submission" date="2018-06" db="EMBL/GenBank/DDBJ databases">
        <authorList>
            <person name="Zhirakovskaya E."/>
        </authorList>
    </citation>
    <scope>NUCLEOTIDE SEQUENCE</scope>
</reference>
<organism evidence="5">
    <name type="scientific">hydrothermal vent metagenome</name>
    <dbReference type="NCBI Taxonomy" id="652676"/>
    <lineage>
        <taxon>unclassified sequences</taxon>
        <taxon>metagenomes</taxon>
        <taxon>ecological metagenomes</taxon>
    </lineage>
</organism>
<evidence type="ECO:0000256" key="1">
    <source>
        <dbReference type="ARBA" id="ARBA00001933"/>
    </source>
</evidence>
<comment type="cofactor">
    <cofactor evidence="1">
        <name>pyridoxal 5'-phosphate</name>
        <dbReference type="ChEBI" id="CHEBI:597326"/>
    </cofactor>
</comment>
<dbReference type="Pfam" id="PF00155">
    <property type="entry name" value="Aminotran_1_2"/>
    <property type="match status" value="1"/>
</dbReference>
<dbReference type="GO" id="GO:0016874">
    <property type="term" value="F:ligase activity"/>
    <property type="evidence" value="ECO:0007669"/>
    <property type="project" value="UniProtKB-KW"/>
</dbReference>